<accession>A0ABP0F3M9</accession>
<comment type="catalytic activity">
    <reaction evidence="6">
        <text>N-acetyl-alpha-D-glucosamine 1-phosphate + UTP + H(+) = UDP-N-acetyl-alpha-D-glucosamine + diphosphate</text>
        <dbReference type="Rhea" id="RHEA:13509"/>
        <dbReference type="ChEBI" id="CHEBI:15378"/>
        <dbReference type="ChEBI" id="CHEBI:33019"/>
        <dbReference type="ChEBI" id="CHEBI:46398"/>
        <dbReference type="ChEBI" id="CHEBI:57705"/>
        <dbReference type="ChEBI" id="CHEBI:57776"/>
        <dbReference type="EC" id="2.7.7.23"/>
    </reaction>
</comment>
<comment type="similarity">
    <text evidence="2">Belongs to the UDPGP type 1 family.</text>
</comment>
<organism evidence="7 8">
    <name type="scientific">Clavelina lepadiformis</name>
    <name type="common">Light-bulb sea squirt</name>
    <name type="synonym">Ascidia lepadiformis</name>
    <dbReference type="NCBI Taxonomy" id="159417"/>
    <lineage>
        <taxon>Eukaryota</taxon>
        <taxon>Metazoa</taxon>
        <taxon>Chordata</taxon>
        <taxon>Tunicata</taxon>
        <taxon>Ascidiacea</taxon>
        <taxon>Aplousobranchia</taxon>
        <taxon>Clavelinidae</taxon>
        <taxon>Clavelina</taxon>
    </lineage>
</organism>
<evidence type="ECO:0000256" key="5">
    <source>
        <dbReference type="ARBA" id="ARBA00022695"/>
    </source>
</evidence>
<evidence type="ECO:0000256" key="4">
    <source>
        <dbReference type="ARBA" id="ARBA00022679"/>
    </source>
</evidence>
<evidence type="ECO:0000313" key="7">
    <source>
        <dbReference type="EMBL" id="CAK8673446.1"/>
    </source>
</evidence>
<dbReference type="PANTHER" id="PTHR11952">
    <property type="entry name" value="UDP- GLUCOSE PYROPHOSPHORYLASE"/>
    <property type="match status" value="1"/>
</dbReference>
<keyword evidence="8" id="KW-1185">Reference proteome</keyword>
<dbReference type="Gene3D" id="3.90.550.10">
    <property type="entry name" value="Spore Coat Polysaccharide Biosynthesis Protein SpsA, Chain A"/>
    <property type="match status" value="1"/>
</dbReference>
<dbReference type="Gene3D" id="2.10.10.100">
    <property type="match status" value="1"/>
</dbReference>
<dbReference type="InterPro" id="IPR029044">
    <property type="entry name" value="Nucleotide-diphossugar_trans"/>
</dbReference>
<sequence>MSEMTDVLEELRLHKQEQLLVHFDDLDAKEKQNLLNDIKNVDFGHLEDIRKRSNELSKSRQSGRLDKFMEPIPSEQFGSIARGSAQDKLKWEKAGLECIAEGKVAVLVLAGGQGTRLGVPYPKGMYDVGLPSGKSLYQIKAERIKRLQDLAFERTGKHGIITWYIMTSEATMGQTRDYFKDNNYFGLSENNVKFFEQFTLPCIDFDGKILLANKHKIACAPDGNGGLYKALTRRKVLDDMERRGIECTHVHCVDNILTKTADPVFIGFCRLMKADCGAKVVEKTEPNEAVGVICKVDGVCQAVEYSEISSATASKKDNSGTRLMFNAGNICNHFFSTDFLKNVCSAHKELPHHVAKKKIPHVNRKGEVVRPTTPNGMKMEKFVFDVFQYAKHFVVFEVPREDEFSPLKNAEGATSCGPLQSRWSLASLHHRRIVSAGGSIVDSDGNEIPPLIGVESHEGEYPVVCEISPLLSYDGEGLAKYCHNVKFQSPVILDKDLVNRNGNA</sequence>
<evidence type="ECO:0000256" key="6">
    <source>
        <dbReference type="ARBA" id="ARBA00048493"/>
    </source>
</evidence>
<dbReference type="EC" id="2.7.7.23" evidence="3"/>
<name>A0ABP0F3M9_CLALP</name>
<evidence type="ECO:0000256" key="2">
    <source>
        <dbReference type="ARBA" id="ARBA00010401"/>
    </source>
</evidence>
<evidence type="ECO:0000256" key="1">
    <source>
        <dbReference type="ARBA" id="ARBA00005208"/>
    </source>
</evidence>
<evidence type="ECO:0000313" key="8">
    <source>
        <dbReference type="Proteomes" id="UP001642483"/>
    </source>
</evidence>
<proteinExistence type="inferred from homology"/>
<gene>
    <name evidence="7" type="ORF">CVLEPA_LOCUS3245</name>
</gene>
<comment type="pathway">
    <text evidence="1">Nucleotide-sugar biosynthesis; UDP-N-acetyl-alpha-D-glucosamine biosynthesis; UDP-N-acetyl-alpha-D-glucosamine from N-acetyl-alpha-D-glucosamine 1-phosphate: step 1/1.</text>
</comment>
<dbReference type="Proteomes" id="UP001642483">
    <property type="component" value="Unassembled WGS sequence"/>
</dbReference>
<dbReference type="PANTHER" id="PTHR11952:SF2">
    <property type="entry name" value="LD24639P"/>
    <property type="match status" value="1"/>
</dbReference>
<comment type="caution">
    <text evidence="7">The sequence shown here is derived from an EMBL/GenBank/DDBJ whole genome shotgun (WGS) entry which is preliminary data.</text>
</comment>
<dbReference type="InterPro" id="IPR002618">
    <property type="entry name" value="UDPGP_fam"/>
</dbReference>
<dbReference type="EMBL" id="CAWYQH010000002">
    <property type="protein sequence ID" value="CAK8673446.1"/>
    <property type="molecule type" value="Genomic_DNA"/>
</dbReference>
<keyword evidence="4" id="KW-0808">Transferase</keyword>
<dbReference type="InterPro" id="IPR039741">
    <property type="entry name" value="UDP-sugar_pyrophosphorylase"/>
</dbReference>
<reference evidence="7 8" key="1">
    <citation type="submission" date="2024-02" db="EMBL/GenBank/DDBJ databases">
        <authorList>
            <person name="Daric V."/>
            <person name="Darras S."/>
        </authorList>
    </citation>
    <scope>NUCLEOTIDE SEQUENCE [LARGE SCALE GENOMIC DNA]</scope>
</reference>
<dbReference type="SUPFAM" id="SSF53448">
    <property type="entry name" value="Nucleotide-diphospho-sugar transferases"/>
    <property type="match status" value="1"/>
</dbReference>
<protein>
    <recommendedName>
        <fullName evidence="3">UDP-N-acetylglucosamine diphosphorylase</fullName>
        <ecNumber evidence="3">2.7.7.23</ecNumber>
    </recommendedName>
</protein>
<dbReference type="Pfam" id="PF01704">
    <property type="entry name" value="UDPGP"/>
    <property type="match status" value="1"/>
</dbReference>
<dbReference type="CDD" id="cd04193">
    <property type="entry name" value="UDPGlcNAc_PPase"/>
    <property type="match status" value="1"/>
</dbReference>
<evidence type="ECO:0000256" key="3">
    <source>
        <dbReference type="ARBA" id="ARBA00012457"/>
    </source>
</evidence>
<keyword evidence="5" id="KW-0548">Nucleotidyltransferase</keyword>